<dbReference type="InterPro" id="IPR013955">
    <property type="entry name" value="Rep_factor-A_C"/>
</dbReference>
<evidence type="ECO:0000256" key="1">
    <source>
        <dbReference type="SAM" id="MobiDB-lite"/>
    </source>
</evidence>
<name>A0A484N8G9_9ASTE</name>
<evidence type="ECO:0000313" key="3">
    <source>
        <dbReference type="EMBL" id="VFQ96796.1"/>
    </source>
</evidence>
<feature type="compositionally biased region" description="Polar residues" evidence="1">
    <location>
        <begin position="160"/>
        <end position="169"/>
    </location>
</feature>
<dbReference type="PANTHER" id="PTHR47165:SF4">
    <property type="entry name" value="OS03G0429900 PROTEIN"/>
    <property type="match status" value="1"/>
</dbReference>
<organism evidence="3 4">
    <name type="scientific">Cuscuta campestris</name>
    <dbReference type="NCBI Taxonomy" id="132261"/>
    <lineage>
        <taxon>Eukaryota</taxon>
        <taxon>Viridiplantae</taxon>
        <taxon>Streptophyta</taxon>
        <taxon>Embryophyta</taxon>
        <taxon>Tracheophyta</taxon>
        <taxon>Spermatophyta</taxon>
        <taxon>Magnoliopsida</taxon>
        <taxon>eudicotyledons</taxon>
        <taxon>Gunneridae</taxon>
        <taxon>Pentapetalae</taxon>
        <taxon>asterids</taxon>
        <taxon>lamiids</taxon>
        <taxon>Solanales</taxon>
        <taxon>Convolvulaceae</taxon>
        <taxon>Cuscuteae</taxon>
        <taxon>Cuscuta</taxon>
        <taxon>Cuscuta subgen. Grammica</taxon>
        <taxon>Cuscuta sect. Cleistogrammica</taxon>
    </lineage>
</organism>
<dbReference type="SUPFAM" id="SSF50249">
    <property type="entry name" value="Nucleic acid-binding proteins"/>
    <property type="match status" value="1"/>
</dbReference>
<dbReference type="AlphaFoldDB" id="A0A484N8G9"/>
<dbReference type="InterPro" id="IPR012340">
    <property type="entry name" value="NA-bd_OB-fold"/>
</dbReference>
<dbReference type="PANTHER" id="PTHR47165">
    <property type="entry name" value="OS03G0429900 PROTEIN"/>
    <property type="match status" value="1"/>
</dbReference>
<feature type="domain" description="Replication factor A C-terminal" evidence="2">
    <location>
        <begin position="23"/>
        <end position="131"/>
    </location>
</feature>
<protein>
    <recommendedName>
        <fullName evidence="2">Replication factor A C-terminal domain-containing protein</fullName>
    </recommendedName>
</protein>
<dbReference type="EMBL" id="OOIL02006271">
    <property type="protein sequence ID" value="VFQ96796.1"/>
    <property type="molecule type" value="Genomic_DNA"/>
</dbReference>
<proteinExistence type="predicted"/>
<dbReference type="Pfam" id="PF08646">
    <property type="entry name" value="Rep_fac-A_C"/>
    <property type="match status" value="1"/>
</dbReference>
<accession>A0A484N8G9</accession>
<dbReference type="Gene3D" id="2.40.50.140">
    <property type="entry name" value="Nucleic acid-binding proteins"/>
    <property type="match status" value="1"/>
</dbReference>
<keyword evidence="4" id="KW-1185">Reference proteome</keyword>
<sequence>MTIKLRTIEEVIERKEHGRVWISCSIAGIENSGSWFYSSCKGCPKKKMPEDSLNYCGVCKSQGVVLRYRLKVHVVDDTGNLSLVLWEKHCIRILGRRAEELLKKSEKEGELPIEIEELVERKMMFEIEVSKSQDSLYEDSFSVSQVSTDPTFIEKHSRETPSTQESVSQPKLKMADFGVEENVDSIVDKV</sequence>
<reference evidence="3 4" key="1">
    <citation type="submission" date="2018-04" db="EMBL/GenBank/DDBJ databases">
        <authorList>
            <person name="Vogel A."/>
        </authorList>
    </citation>
    <scope>NUCLEOTIDE SEQUENCE [LARGE SCALE GENOMIC DNA]</scope>
</reference>
<feature type="region of interest" description="Disordered" evidence="1">
    <location>
        <begin position="149"/>
        <end position="171"/>
    </location>
</feature>
<gene>
    <name evidence="3" type="ORF">CCAM_LOCUS38572</name>
</gene>
<dbReference type="OrthoDB" id="1294391at2759"/>
<evidence type="ECO:0000313" key="4">
    <source>
        <dbReference type="Proteomes" id="UP000595140"/>
    </source>
</evidence>
<evidence type="ECO:0000259" key="2">
    <source>
        <dbReference type="Pfam" id="PF08646"/>
    </source>
</evidence>
<dbReference type="Proteomes" id="UP000595140">
    <property type="component" value="Unassembled WGS sequence"/>
</dbReference>